<dbReference type="InterPro" id="IPR044020">
    <property type="entry name" value="DUF5676"/>
</dbReference>
<accession>A0A1F6EHF5</accession>
<reference evidence="2 3" key="1">
    <citation type="journal article" date="2016" name="Nat. Commun.">
        <title>Thousands of microbial genomes shed light on interconnected biogeochemical processes in an aquifer system.</title>
        <authorList>
            <person name="Anantharaman K."/>
            <person name="Brown C.T."/>
            <person name="Hug L.A."/>
            <person name="Sharon I."/>
            <person name="Castelle C.J."/>
            <person name="Probst A.J."/>
            <person name="Thomas B.C."/>
            <person name="Singh A."/>
            <person name="Wilkins M.J."/>
            <person name="Karaoz U."/>
            <person name="Brodie E.L."/>
            <person name="Williams K.H."/>
            <person name="Hubbard S.S."/>
            <person name="Banfield J.F."/>
        </authorList>
    </citation>
    <scope>NUCLEOTIDE SEQUENCE [LARGE SCALE GENOMIC DNA]</scope>
</reference>
<gene>
    <name evidence="2" type="ORF">A3A38_03775</name>
</gene>
<proteinExistence type="predicted"/>
<dbReference type="AlphaFoldDB" id="A0A1F6EHF5"/>
<sequence length="86" mass="8565">MNNVSSLSAVAAGAGVAAALVVIFVLCAIVQVIAPNVQATHAWISLFTSAPIGSAGAWISGILSSAVGGFVAGWVFAFVYNRASKA</sequence>
<keyword evidence="1" id="KW-0812">Transmembrane</keyword>
<feature type="transmembrane region" description="Helical" evidence="1">
    <location>
        <begin position="7"/>
        <end position="34"/>
    </location>
</feature>
<dbReference type="Proteomes" id="UP000177306">
    <property type="component" value="Unassembled WGS sequence"/>
</dbReference>
<feature type="transmembrane region" description="Helical" evidence="1">
    <location>
        <begin position="54"/>
        <end position="80"/>
    </location>
</feature>
<evidence type="ECO:0000256" key="1">
    <source>
        <dbReference type="SAM" id="Phobius"/>
    </source>
</evidence>
<organism evidence="2 3">
    <name type="scientific">Candidatus Kaiserbacteria bacterium RIFCSPLOWO2_01_FULL_53_17</name>
    <dbReference type="NCBI Taxonomy" id="1798511"/>
    <lineage>
        <taxon>Bacteria</taxon>
        <taxon>Candidatus Kaiseribacteriota</taxon>
    </lineage>
</organism>
<comment type="caution">
    <text evidence="2">The sequence shown here is derived from an EMBL/GenBank/DDBJ whole genome shotgun (WGS) entry which is preliminary data.</text>
</comment>
<keyword evidence="1" id="KW-1133">Transmembrane helix</keyword>
<keyword evidence="1" id="KW-0472">Membrane</keyword>
<name>A0A1F6EHF5_9BACT</name>
<protein>
    <submittedName>
        <fullName evidence="2">Uncharacterized protein</fullName>
    </submittedName>
</protein>
<evidence type="ECO:0000313" key="3">
    <source>
        <dbReference type="Proteomes" id="UP000177306"/>
    </source>
</evidence>
<evidence type="ECO:0000313" key="2">
    <source>
        <dbReference type="EMBL" id="OGG72752.1"/>
    </source>
</evidence>
<dbReference type="EMBL" id="MFLY01000034">
    <property type="protein sequence ID" value="OGG72752.1"/>
    <property type="molecule type" value="Genomic_DNA"/>
</dbReference>
<dbReference type="Pfam" id="PF18926">
    <property type="entry name" value="DUF5676"/>
    <property type="match status" value="1"/>
</dbReference>